<gene>
    <name evidence="3" type="ORF">COW36_17045</name>
</gene>
<accession>A0A2M7G1C6</accession>
<evidence type="ECO:0000259" key="2">
    <source>
        <dbReference type="SMART" id="SM01324"/>
    </source>
</evidence>
<proteinExistence type="predicted"/>
<evidence type="ECO:0000313" key="4">
    <source>
        <dbReference type="Proteomes" id="UP000231019"/>
    </source>
</evidence>
<dbReference type="InterPro" id="IPR025582">
    <property type="entry name" value="YARHG_dom"/>
</dbReference>
<dbReference type="EMBL" id="PFFQ01000052">
    <property type="protein sequence ID" value="PIW15509.1"/>
    <property type="molecule type" value="Genomic_DNA"/>
</dbReference>
<keyword evidence="1" id="KW-0732">Signal</keyword>
<dbReference type="AlphaFoldDB" id="A0A2M7G1C6"/>
<evidence type="ECO:0000313" key="3">
    <source>
        <dbReference type="EMBL" id="PIW15509.1"/>
    </source>
</evidence>
<dbReference type="Pfam" id="PF13308">
    <property type="entry name" value="YARHG"/>
    <property type="match status" value="1"/>
</dbReference>
<sequence>MNRMNFGVFAALLSLCALPVWAGIEYSGEAKLAHQHQPALQKVICSPQVFGQIGKDCHLDAVRVLGDWAWVSWSGGEAGGMSVLKYSGAQWKHIYGGGGAMGIQDSIQNGVPQAIAERLVPSLGMAFNTSKYRLTSEELISFTPWELVLTRNAIYARHGRIFQSKALNRYFLTWPWYHPTPKYHDGMLNSIELYNLNLILKYEKSKGYL</sequence>
<dbReference type="Gene3D" id="1.20.58.1690">
    <property type="match status" value="1"/>
</dbReference>
<protein>
    <recommendedName>
        <fullName evidence="2">YARHG domain-containing protein</fullName>
    </recommendedName>
</protein>
<feature type="signal peptide" evidence="1">
    <location>
        <begin position="1"/>
        <end position="22"/>
    </location>
</feature>
<evidence type="ECO:0000256" key="1">
    <source>
        <dbReference type="SAM" id="SignalP"/>
    </source>
</evidence>
<name>A0A2M7G1C6_9BACT</name>
<comment type="caution">
    <text evidence="3">The sequence shown here is derived from an EMBL/GenBank/DDBJ whole genome shotgun (WGS) entry which is preliminary data.</text>
</comment>
<dbReference type="Proteomes" id="UP000231019">
    <property type="component" value="Unassembled WGS sequence"/>
</dbReference>
<reference evidence="3 4" key="1">
    <citation type="submission" date="2017-09" db="EMBL/GenBank/DDBJ databases">
        <title>Depth-based differentiation of microbial function through sediment-hosted aquifers and enrichment of novel symbionts in the deep terrestrial subsurface.</title>
        <authorList>
            <person name="Probst A.J."/>
            <person name="Ladd B."/>
            <person name="Jarett J.K."/>
            <person name="Geller-Mcgrath D.E."/>
            <person name="Sieber C.M."/>
            <person name="Emerson J.B."/>
            <person name="Anantharaman K."/>
            <person name="Thomas B.C."/>
            <person name="Malmstrom R."/>
            <person name="Stieglmeier M."/>
            <person name="Klingl A."/>
            <person name="Woyke T."/>
            <person name="Ryan C.M."/>
            <person name="Banfield J.F."/>
        </authorList>
    </citation>
    <scope>NUCLEOTIDE SEQUENCE [LARGE SCALE GENOMIC DNA]</scope>
    <source>
        <strain evidence="3">CG17_big_fil_post_rev_8_21_14_2_50_48_46</strain>
    </source>
</reference>
<dbReference type="InterPro" id="IPR038434">
    <property type="entry name" value="YARHG_sf"/>
</dbReference>
<feature type="chain" id="PRO_5014740493" description="YARHG domain-containing protein" evidence="1">
    <location>
        <begin position="23"/>
        <end position="209"/>
    </location>
</feature>
<organism evidence="3 4">
    <name type="scientific">bacterium (Candidatus Blackallbacteria) CG17_big_fil_post_rev_8_21_14_2_50_48_46</name>
    <dbReference type="NCBI Taxonomy" id="2014261"/>
    <lineage>
        <taxon>Bacteria</taxon>
        <taxon>Candidatus Blackallbacteria</taxon>
    </lineage>
</organism>
<feature type="domain" description="YARHG" evidence="2">
    <location>
        <begin position="123"/>
        <end position="204"/>
    </location>
</feature>
<dbReference type="SMART" id="SM01324">
    <property type="entry name" value="YARHG"/>
    <property type="match status" value="1"/>
</dbReference>